<dbReference type="Proteomes" id="UP000295192">
    <property type="component" value="Unassembled WGS sequence"/>
</dbReference>
<protein>
    <submittedName>
        <fullName evidence="2">Uncharacterized protein</fullName>
    </submittedName>
</protein>
<evidence type="ECO:0000313" key="3">
    <source>
        <dbReference type="Proteomes" id="UP000295192"/>
    </source>
</evidence>
<reference evidence="2 3" key="1">
    <citation type="journal article" date="2019" name="J. Hered.">
        <title>An Improved Genome Assembly for Drosophila navojoa, the Basal Species in the mojavensis Cluster.</title>
        <authorList>
            <person name="Vanderlinde T."/>
            <person name="Dupim E.G."/>
            <person name="Nazario-Yepiz N.O."/>
            <person name="Carvalho A.B."/>
        </authorList>
    </citation>
    <scope>NUCLEOTIDE SEQUENCE [LARGE SCALE GENOMIC DNA]</scope>
    <source>
        <strain evidence="2">Navoj_Jal97</strain>
        <tissue evidence="2">Whole organism</tissue>
    </source>
</reference>
<dbReference type="EMBL" id="LSRL02000018">
    <property type="protein sequence ID" value="TDG49999.1"/>
    <property type="molecule type" value="Genomic_DNA"/>
</dbReference>
<organism evidence="2 3">
    <name type="scientific">Drosophila navojoa</name>
    <name type="common">Fruit fly</name>
    <dbReference type="NCBI Taxonomy" id="7232"/>
    <lineage>
        <taxon>Eukaryota</taxon>
        <taxon>Metazoa</taxon>
        <taxon>Ecdysozoa</taxon>
        <taxon>Arthropoda</taxon>
        <taxon>Hexapoda</taxon>
        <taxon>Insecta</taxon>
        <taxon>Pterygota</taxon>
        <taxon>Neoptera</taxon>
        <taxon>Endopterygota</taxon>
        <taxon>Diptera</taxon>
        <taxon>Brachycera</taxon>
        <taxon>Muscomorpha</taxon>
        <taxon>Ephydroidea</taxon>
        <taxon>Drosophilidae</taxon>
        <taxon>Drosophila</taxon>
    </lineage>
</organism>
<name>A0A484BMF8_DRONA</name>
<sequence length="90" mass="10784">MNYNGNESVHNKGGKATEIKKKKKKPEQKPKQKQTQKLKQQQKTKKKNNNSKTRKNNYLCGRWKAQSQTMEMRMEINGKWLKWNLSRNYS</sequence>
<evidence type="ECO:0000313" key="2">
    <source>
        <dbReference type="EMBL" id="TDG49999.1"/>
    </source>
</evidence>
<evidence type="ECO:0000256" key="1">
    <source>
        <dbReference type="SAM" id="MobiDB-lite"/>
    </source>
</evidence>
<gene>
    <name evidence="2" type="ORF">AWZ03_003509</name>
</gene>
<keyword evidence="3" id="KW-1185">Reference proteome</keyword>
<comment type="caution">
    <text evidence="2">The sequence shown here is derived from an EMBL/GenBank/DDBJ whole genome shotgun (WGS) entry which is preliminary data.</text>
</comment>
<feature type="region of interest" description="Disordered" evidence="1">
    <location>
        <begin position="1"/>
        <end position="62"/>
    </location>
</feature>
<proteinExistence type="predicted"/>
<accession>A0A484BMF8</accession>
<dbReference type="AlphaFoldDB" id="A0A484BMF8"/>
<feature type="compositionally biased region" description="Basic residues" evidence="1">
    <location>
        <begin position="20"/>
        <end position="55"/>
    </location>
</feature>